<feature type="domain" description="Peptidase M20 dimerisation" evidence="4">
    <location>
        <begin position="187"/>
        <end position="286"/>
    </location>
</feature>
<accession>A0A437PAX4</accession>
<dbReference type="GO" id="GO:0016787">
    <property type="term" value="F:hydrolase activity"/>
    <property type="evidence" value="ECO:0007669"/>
    <property type="project" value="UniProtKB-KW"/>
</dbReference>
<evidence type="ECO:0000256" key="1">
    <source>
        <dbReference type="ARBA" id="ARBA00022723"/>
    </source>
</evidence>
<dbReference type="PIRSF" id="PIRSF037238">
    <property type="entry name" value="Carboxypeptidase_G2"/>
    <property type="match status" value="1"/>
</dbReference>
<keyword evidence="2" id="KW-0378">Hydrolase</keyword>
<organism evidence="5 6">
    <name type="scientific">Methylobacterium oryzihabitans</name>
    <dbReference type="NCBI Taxonomy" id="2499852"/>
    <lineage>
        <taxon>Bacteria</taxon>
        <taxon>Pseudomonadati</taxon>
        <taxon>Pseudomonadota</taxon>
        <taxon>Alphaproteobacteria</taxon>
        <taxon>Hyphomicrobiales</taxon>
        <taxon>Methylobacteriaceae</taxon>
        <taxon>Methylobacterium</taxon>
    </lineage>
</organism>
<dbReference type="InterPro" id="IPR011650">
    <property type="entry name" value="Peptidase_M20_dimer"/>
</dbReference>
<dbReference type="SUPFAM" id="SSF53187">
    <property type="entry name" value="Zn-dependent exopeptidases"/>
    <property type="match status" value="1"/>
</dbReference>
<evidence type="ECO:0000313" key="6">
    <source>
        <dbReference type="Proteomes" id="UP000286997"/>
    </source>
</evidence>
<evidence type="ECO:0000256" key="2">
    <source>
        <dbReference type="ARBA" id="ARBA00022801"/>
    </source>
</evidence>
<gene>
    <name evidence="5" type="ORF">EOE48_08485</name>
</gene>
<keyword evidence="6" id="KW-1185">Reference proteome</keyword>
<dbReference type="PANTHER" id="PTHR43808">
    <property type="entry name" value="ACETYLORNITHINE DEACETYLASE"/>
    <property type="match status" value="1"/>
</dbReference>
<dbReference type="RefSeq" id="WP_127728361.1">
    <property type="nucleotide sequence ID" value="NZ_SACP01000006.1"/>
</dbReference>
<keyword evidence="1" id="KW-0479">Metal-binding</keyword>
<dbReference type="Gene3D" id="3.40.630.10">
    <property type="entry name" value="Zn peptidases"/>
    <property type="match status" value="1"/>
</dbReference>
<protein>
    <submittedName>
        <fullName evidence="5">M20 family peptidase</fullName>
    </submittedName>
</protein>
<name>A0A437PAX4_9HYPH</name>
<evidence type="ECO:0000256" key="3">
    <source>
        <dbReference type="PIRSR" id="PIRSR037238-1"/>
    </source>
</evidence>
<dbReference type="Proteomes" id="UP000286997">
    <property type="component" value="Unassembled WGS sequence"/>
</dbReference>
<feature type="active site" evidence="3">
    <location>
        <position position="91"/>
    </location>
</feature>
<dbReference type="InterPro" id="IPR050072">
    <property type="entry name" value="Peptidase_M20A"/>
</dbReference>
<dbReference type="Gene3D" id="3.30.70.360">
    <property type="match status" value="1"/>
</dbReference>
<feature type="active site" description="Proton acceptor" evidence="3">
    <location>
        <position position="151"/>
    </location>
</feature>
<dbReference type="PANTHER" id="PTHR43808:SF9">
    <property type="entry name" value="BLL0789 PROTEIN"/>
    <property type="match status" value="1"/>
</dbReference>
<dbReference type="GO" id="GO:0046872">
    <property type="term" value="F:metal ion binding"/>
    <property type="evidence" value="ECO:0007669"/>
    <property type="project" value="UniProtKB-KW"/>
</dbReference>
<dbReference type="AlphaFoldDB" id="A0A437PAX4"/>
<evidence type="ECO:0000313" key="5">
    <source>
        <dbReference type="EMBL" id="RVU19426.1"/>
    </source>
</evidence>
<dbReference type="InterPro" id="IPR036264">
    <property type="entry name" value="Bact_exopeptidase_dim_dom"/>
</dbReference>
<dbReference type="Pfam" id="PF01546">
    <property type="entry name" value="Peptidase_M20"/>
    <property type="match status" value="1"/>
</dbReference>
<dbReference type="EMBL" id="SACP01000006">
    <property type="protein sequence ID" value="RVU19426.1"/>
    <property type="molecule type" value="Genomic_DNA"/>
</dbReference>
<proteinExistence type="predicted"/>
<dbReference type="SUPFAM" id="SSF55031">
    <property type="entry name" value="Bacterial exopeptidase dimerisation domain"/>
    <property type="match status" value="1"/>
</dbReference>
<evidence type="ECO:0000259" key="4">
    <source>
        <dbReference type="Pfam" id="PF07687"/>
    </source>
</evidence>
<reference evidence="5 6" key="1">
    <citation type="submission" date="2019-01" db="EMBL/GenBank/DDBJ databases">
        <authorList>
            <person name="Chen W.-M."/>
        </authorList>
    </citation>
    <scope>NUCLEOTIDE SEQUENCE [LARGE SCALE GENOMIC DNA]</scope>
    <source>
        <strain evidence="5 6">TER-1</strain>
    </source>
</reference>
<dbReference type="InterPro" id="IPR002933">
    <property type="entry name" value="Peptidase_M20"/>
</dbReference>
<comment type="caution">
    <text evidence="5">The sequence shown here is derived from an EMBL/GenBank/DDBJ whole genome shotgun (WGS) entry which is preliminary data.</text>
</comment>
<dbReference type="CDD" id="cd03885">
    <property type="entry name" value="M20_CPDG2"/>
    <property type="match status" value="1"/>
</dbReference>
<dbReference type="InterPro" id="IPR017150">
    <property type="entry name" value="Pept_M20_glutamate_carboxypep"/>
</dbReference>
<dbReference type="OrthoDB" id="9776600at2"/>
<sequence length="387" mass="39607">MTLTPRERTVLDWLAARHDAMVDLLGEIVNLDSGSADKAGIDRVGAVLRRRLDAAGLSTRVVAHAAHGDNLVADLPGERAGGHALLLGHMDTVFPAGTAAARPFRVADGIATGPGVADMKAGLVMNVFVAQAFAATGGAPMPLTVLCTGDEEIASPASRPVIEAAARGAVLVLNAEPGRASGNVVTRRKGALFLRIAIEGRAAHSGVEPGKGASAIDAMARQILRLHALQDLETGTTVNVGLVRGGVSVNTVAPEASLEVDVRFRDHAAMRAVREAIDAIVAAGEPAGTRARIVHEGSFLPLVENEAGRALFADYAACARDLGFTVEGEFTGGSADSGVAASAGAPTLCATGPVGGGAHTPDEYCRLDTMVPRAQAAALTILRRAAR</sequence>
<dbReference type="Pfam" id="PF07687">
    <property type="entry name" value="M20_dimer"/>
    <property type="match status" value="1"/>
</dbReference>